<protein>
    <recommendedName>
        <fullName evidence="6">Ig-like domain repeat protein</fullName>
    </recommendedName>
</protein>
<evidence type="ECO:0000313" key="5">
    <source>
        <dbReference type="Proteomes" id="UP001500301"/>
    </source>
</evidence>
<feature type="domain" description="DUF6801" evidence="3">
    <location>
        <begin position="40"/>
        <end position="188"/>
    </location>
</feature>
<gene>
    <name evidence="4" type="ORF">GCM10022263_06300</name>
</gene>
<name>A0ABP6UW43_9ACTN</name>
<comment type="caution">
    <text evidence="4">The sequence shown here is derived from an EMBL/GenBank/DDBJ whole genome shotgun (WGS) entry which is preliminary data.</text>
</comment>
<dbReference type="InterPro" id="IPR032109">
    <property type="entry name" value="Big_3_5"/>
</dbReference>
<keyword evidence="1" id="KW-0732">Signal</keyword>
<sequence>MTLRHRTTWHSVSIGAVLGLAASTAVVIGTAGAASAATLSYDCTVPILGQKTFATDITTNAPATVAPGSSVTPTVTMTMTVPDDLAGAFRGMADQIEGSISAGHTVDAAAAPTSITIPRGPVPASGQIVLTGTGTMPTITAGEAGSTRTIAAGPQQVTMKLFKDGEPAALMPVADLSCTLAPGQSTVISTITAAGGGTAGPGATASSTTVKARYAKKSRKATVTATVTPASATGSVTFTLKKGTTVKTQTVAVAGGTAKGSFKKLKPGRYTVTASYSGAGGTVGASSATTKLKVR</sequence>
<dbReference type="RefSeq" id="WP_218232444.1">
    <property type="nucleotide sequence ID" value="NZ_BAABBB010000004.1"/>
</dbReference>
<feature type="signal peptide" evidence="1">
    <location>
        <begin position="1"/>
        <end position="36"/>
    </location>
</feature>
<keyword evidence="5" id="KW-1185">Reference proteome</keyword>
<dbReference type="Pfam" id="PF20611">
    <property type="entry name" value="DUF6801"/>
    <property type="match status" value="1"/>
</dbReference>
<feature type="chain" id="PRO_5047200995" description="Ig-like domain repeat protein" evidence="1">
    <location>
        <begin position="37"/>
        <end position="295"/>
    </location>
</feature>
<evidence type="ECO:0000256" key="1">
    <source>
        <dbReference type="SAM" id="SignalP"/>
    </source>
</evidence>
<evidence type="ECO:0000259" key="2">
    <source>
        <dbReference type="Pfam" id="PF16640"/>
    </source>
</evidence>
<reference evidence="5" key="1">
    <citation type="journal article" date="2019" name="Int. J. Syst. Evol. Microbiol.">
        <title>The Global Catalogue of Microorganisms (GCM) 10K type strain sequencing project: providing services to taxonomists for standard genome sequencing and annotation.</title>
        <authorList>
            <consortium name="The Broad Institute Genomics Platform"/>
            <consortium name="The Broad Institute Genome Sequencing Center for Infectious Disease"/>
            <person name="Wu L."/>
            <person name="Ma J."/>
        </authorList>
    </citation>
    <scope>NUCLEOTIDE SEQUENCE [LARGE SCALE GENOMIC DNA]</scope>
    <source>
        <strain evidence="5">JCM 17460</strain>
    </source>
</reference>
<evidence type="ECO:0008006" key="6">
    <source>
        <dbReference type="Google" id="ProtNLM"/>
    </source>
</evidence>
<proteinExistence type="predicted"/>
<dbReference type="Pfam" id="PF16640">
    <property type="entry name" value="Big_3_5"/>
    <property type="match status" value="1"/>
</dbReference>
<organism evidence="4 5">
    <name type="scientific">Nocardioides daeguensis</name>
    <dbReference type="NCBI Taxonomy" id="908359"/>
    <lineage>
        <taxon>Bacteria</taxon>
        <taxon>Bacillati</taxon>
        <taxon>Actinomycetota</taxon>
        <taxon>Actinomycetes</taxon>
        <taxon>Propionibacteriales</taxon>
        <taxon>Nocardioidaceae</taxon>
        <taxon>Nocardioides</taxon>
    </lineage>
</organism>
<evidence type="ECO:0000313" key="4">
    <source>
        <dbReference type="EMBL" id="GAA3521105.1"/>
    </source>
</evidence>
<evidence type="ECO:0000259" key="3">
    <source>
        <dbReference type="Pfam" id="PF20611"/>
    </source>
</evidence>
<accession>A0ABP6UW43</accession>
<dbReference type="EMBL" id="BAABBB010000004">
    <property type="protein sequence ID" value="GAA3521105.1"/>
    <property type="molecule type" value="Genomic_DNA"/>
</dbReference>
<dbReference type="Proteomes" id="UP001500301">
    <property type="component" value="Unassembled WGS sequence"/>
</dbReference>
<feature type="domain" description="Bacterial Ig-like" evidence="2">
    <location>
        <begin position="218"/>
        <end position="294"/>
    </location>
</feature>
<dbReference type="InterPro" id="IPR046542">
    <property type="entry name" value="DUF6801"/>
</dbReference>